<accession>A0AAN8G491</accession>
<reference evidence="3 4" key="1">
    <citation type="submission" date="2019-10" db="EMBL/GenBank/DDBJ databases">
        <title>Assembly and Annotation for the nematode Trichostrongylus colubriformis.</title>
        <authorList>
            <person name="Martin J."/>
        </authorList>
    </citation>
    <scope>NUCLEOTIDE SEQUENCE [LARGE SCALE GENOMIC DNA]</scope>
    <source>
        <strain evidence="3">G859</strain>
        <tissue evidence="3">Whole worm</tissue>
    </source>
</reference>
<sequence length="164" mass="18738">MPSMNDDAPCASTEEDLPGYVRSKKSHSSVICSSSFRQRRDLLTYLLVIFLLGQLVAVEGCLPSWFKKERKEPPQALETSDSMKNEIDDPPELLDHGQSNELDRDKEHRQPSHETNDLHEPDDESESEELDMIYGTAAPIRVDHRLEEARRRHSKHKCKGTQVA</sequence>
<keyword evidence="2" id="KW-1133">Transmembrane helix</keyword>
<dbReference type="EMBL" id="WIXE01004258">
    <property type="protein sequence ID" value="KAK5983200.1"/>
    <property type="molecule type" value="Genomic_DNA"/>
</dbReference>
<evidence type="ECO:0000313" key="3">
    <source>
        <dbReference type="EMBL" id="KAK5983200.1"/>
    </source>
</evidence>
<feature type="compositionally biased region" description="Basic and acidic residues" evidence="1">
    <location>
        <begin position="141"/>
        <end position="150"/>
    </location>
</feature>
<protein>
    <submittedName>
        <fullName evidence="3">Uncharacterized protein</fullName>
    </submittedName>
</protein>
<feature type="compositionally biased region" description="Basic residues" evidence="1">
    <location>
        <begin position="151"/>
        <end position="164"/>
    </location>
</feature>
<dbReference type="AlphaFoldDB" id="A0AAN8G491"/>
<keyword evidence="4" id="KW-1185">Reference proteome</keyword>
<dbReference type="Proteomes" id="UP001331761">
    <property type="component" value="Unassembled WGS sequence"/>
</dbReference>
<evidence type="ECO:0000256" key="1">
    <source>
        <dbReference type="SAM" id="MobiDB-lite"/>
    </source>
</evidence>
<proteinExistence type="predicted"/>
<feature type="compositionally biased region" description="Acidic residues" evidence="1">
    <location>
        <begin position="120"/>
        <end position="131"/>
    </location>
</feature>
<gene>
    <name evidence="3" type="ORF">GCK32_018794</name>
</gene>
<organism evidence="3 4">
    <name type="scientific">Trichostrongylus colubriformis</name>
    <name type="common">Black scour worm</name>
    <dbReference type="NCBI Taxonomy" id="6319"/>
    <lineage>
        <taxon>Eukaryota</taxon>
        <taxon>Metazoa</taxon>
        <taxon>Ecdysozoa</taxon>
        <taxon>Nematoda</taxon>
        <taxon>Chromadorea</taxon>
        <taxon>Rhabditida</taxon>
        <taxon>Rhabditina</taxon>
        <taxon>Rhabditomorpha</taxon>
        <taxon>Strongyloidea</taxon>
        <taxon>Trichostrongylidae</taxon>
        <taxon>Trichostrongylus</taxon>
    </lineage>
</organism>
<keyword evidence="2" id="KW-0812">Transmembrane</keyword>
<evidence type="ECO:0000313" key="4">
    <source>
        <dbReference type="Proteomes" id="UP001331761"/>
    </source>
</evidence>
<feature type="transmembrane region" description="Helical" evidence="2">
    <location>
        <begin position="42"/>
        <end position="62"/>
    </location>
</feature>
<feature type="region of interest" description="Disordered" evidence="1">
    <location>
        <begin position="68"/>
        <end position="164"/>
    </location>
</feature>
<name>A0AAN8G491_TRICO</name>
<evidence type="ECO:0000256" key="2">
    <source>
        <dbReference type="SAM" id="Phobius"/>
    </source>
</evidence>
<comment type="caution">
    <text evidence="3">The sequence shown here is derived from an EMBL/GenBank/DDBJ whole genome shotgun (WGS) entry which is preliminary data.</text>
</comment>
<feature type="compositionally biased region" description="Basic and acidic residues" evidence="1">
    <location>
        <begin position="101"/>
        <end position="119"/>
    </location>
</feature>
<keyword evidence="2" id="KW-0472">Membrane</keyword>